<evidence type="ECO:0008006" key="6">
    <source>
        <dbReference type="Google" id="ProtNLM"/>
    </source>
</evidence>
<gene>
    <name evidence="4" type="ORF">B0J11DRAFT_484889</name>
</gene>
<dbReference type="GO" id="GO:0003677">
    <property type="term" value="F:DNA binding"/>
    <property type="evidence" value="ECO:0007669"/>
    <property type="project" value="InterPro"/>
</dbReference>
<dbReference type="InterPro" id="IPR017956">
    <property type="entry name" value="AT_hook_DNA-bd_motif"/>
</dbReference>
<dbReference type="InterPro" id="IPR011856">
    <property type="entry name" value="tRNA_endonuc-like_dom_sf"/>
</dbReference>
<proteinExistence type="predicted"/>
<evidence type="ECO:0000313" key="4">
    <source>
        <dbReference type="EMBL" id="KAH7128747.1"/>
    </source>
</evidence>
<organism evidence="4 5">
    <name type="scientific">Dendryphion nanum</name>
    <dbReference type="NCBI Taxonomy" id="256645"/>
    <lineage>
        <taxon>Eukaryota</taxon>
        <taxon>Fungi</taxon>
        <taxon>Dikarya</taxon>
        <taxon>Ascomycota</taxon>
        <taxon>Pezizomycotina</taxon>
        <taxon>Dothideomycetes</taxon>
        <taxon>Pleosporomycetidae</taxon>
        <taxon>Pleosporales</taxon>
        <taxon>Torulaceae</taxon>
        <taxon>Dendryphion</taxon>
    </lineage>
</organism>
<dbReference type="GO" id="GO:0006302">
    <property type="term" value="P:double-strand break repair"/>
    <property type="evidence" value="ECO:0007669"/>
    <property type="project" value="UniProtKB-ARBA"/>
</dbReference>
<dbReference type="SMART" id="SM00384">
    <property type="entry name" value="AT_hook"/>
    <property type="match status" value="3"/>
</dbReference>
<evidence type="ECO:0000256" key="2">
    <source>
        <dbReference type="ARBA" id="ARBA00023128"/>
    </source>
</evidence>
<dbReference type="Proteomes" id="UP000700596">
    <property type="component" value="Unassembled WGS sequence"/>
</dbReference>
<comment type="caution">
    <text evidence="4">The sequence shown here is derived from an EMBL/GenBank/DDBJ whole genome shotgun (WGS) entry which is preliminary data.</text>
</comment>
<dbReference type="Pfam" id="PF10356">
    <property type="entry name" value="RRG7"/>
    <property type="match status" value="1"/>
</dbReference>
<evidence type="ECO:0000256" key="1">
    <source>
        <dbReference type="ARBA" id="ARBA00004173"/>
    </source>
</evidence>
<keyword evidence="5" id="KW-1185">Reference proteome</keyword>
<evidence type="ECO:0000313" key="5">
    <source>
        <dbReference type="Proteomes" id="UP000700596"/>
    </source>
</evidence>
<dbReference type="InterPro" id="IPR011335">
    <property type="entry name" value="Restrct_endonuc-II-like"/>
</dbReference>
<dbReference type="OrthoDB" id="20734at2759"/>
<name>A0A9P9IPY9_9PLEO</name>
<dbReference type="PANTHER" id="PTHR28133">
    <property type="entry name" value="REQUIRED FOR RESPIRATORY GROWTH PROTEIN 7, MITOCHONDRIAL"/>
    <property type="match status" value="1"/>
</dbReference>
<accession>A0A9P9IPY9</accession>
<dbReference type="EMBL" id="JAGMWT010000005">
    <property type="protein sequence ID" value="KAH7128747.1"/>
    <property type="molecule type" value="Genomic_DNA"/>
</dbReference>
<dbReference type="InterPro" id="IPR018828">
    <property type="entry name" value="RRG7"/>
</dbReference>
<dbReference type="AlphaFoldDB" id="A0A9P9IPY9"/>
<dbReference type="PANTHER" id="PTHR28133:SF1">
    <property type="entry name" value="REQUIRED FOR RESPIRATORY GROWTH PROTEIN 7, MITOCHONDRIAL"/>
    <property type="match status" value="1"/>
</dbReference>
<feature type="compositionally biased region" description="Basic residues" evidence="3">
    <location>
        <begin position="298"/>
        <end position="308"/>
    </location>
</feature>
<feature type="region of interest" description="Disordered" evidence="3">
    <location>
        <begin position="253"/>
        <end position="319"/>
    </location>
</feature>
<evidence type="ECO:0000256" key="3">
    <source>
        <dbReference type="SAM" id="MobiDB-lite"/>
    </source>
</evidence>
<protein>
    <recommendedName>
        <fullName evidence="6">Required for respiratory growth protein 7, mitochondrial</fullName>
    </recommendedName>
</protein>
<dbReference type="GO" id="GO:0005739">
    <property type="term" value="C:mitochondrion"/>
    <property type="evidence" value="ECO:0007669"/>
    <property type="project" value="UniProtKB-SubCell"/>
</dbReference>
<dbReference type="SUPFAM" id="SSF52980">
    <property type="entry name" value="Restriction endonuclease-like"/>
    <property type="match status" value="1"/>
</dbReference>
<keyword evidence="2" id="KW-0496">Mitochondrion</keyword>
<comment type="subcellular location">
    <subcellularLocation>
        <location evidence="1">Mitochondrion</location>
    </subcellularLocation>
</comment>
<sequence>MRFLLRPVYVQQKTWFLHCLRIHSRNIKTSTKPPAQVKKLRSPKLILQPGSKFHNSLDTFVEYAKRTNLAPTKTYYVGTHYEYTSADALLRLGFSVIRTGRKSDAGIDLIGHWILPQFLEPLPVIVQCKAFKARLAPRHIRELEGAFQGRPPEWRNKSVLGLLISTQKASRGVMESLEQHDRPLGFLKITEEGRIEQFLWNRAAGARGLEGLERDIVLTWMGTPIFPDREKLDEETLELGKQILGEELESEVMEPRKKRGRSRKAAVEPVGKMAKKIGRPPGSKSRTTKKADVEIPVPRKRGRPKGSKNRVDNIAVGVA</sequence>
<dbReference type="Gene3D" id="3.40.1350.10">
    <property type="match status" value="1"/>
</dbReference>
<reference evidence="4" key="1">
    <citation type="journal article" date="2021" name="Nat. Commun.">
        <title>Genetic determinants of endophytism in the Arabidopsis root mycobiome.</title>
        <authorList>
            <person name="Mesny F."/>
            <person name="Miyauchi S."/>
            <person name="Thiergart T."/>
            <person name="Pickel B."/>
            <person name="Atanasova L."/>
            <person name="Karlsson M."/>
            <person name="Huettel B."/>
            <person name="Barry K.W."/>
            <person name="Haridas S."/>
            <person name="Chen C."/>
            <person name="Bauer D."/>
            <person name="Andreopoulos W."/>
            <person name="Pangilinan J."/>
            <person name="LaButti K."/>
            <person name="Riley R."/>
            <person name="Lipzen A."/>
            <person name="Clum A."/>
            <person name="Drula E."/>
            <person name="Henrissat B."/>
            <person name="Kohler A."/>
            <person name="Grigoriev I.V."/>
            <person name="Martin F.M."/>
            <person name="Hacquard S."/>
        </authorList>
    </citation>
    <scope>NUCLEOTIDE SEQUENCE</scope>
    <source>
        <strain evidence="4">MPI-CAGE-CH-0243</strain>
    </source>
</reference>